<dbReference type="AlphaFoldDB" id="A0A2R6WA31"/>
<dbReference type="EMBL" id="KZ772792">
    <property type="protein sequence ID" value="PTQ30716.1"/>
    <property type="molecule type" value="Genomic_DNA"/>
</dbReference>
<evidence type="ECO:0000256" key="1">
    <source>
        <dbReference type="SAM" id="MobiDB-lite"/>
    </source>
</evidence>
<feature type="compositionally biased region" description="Polar residues" evidence="1">
    <location>
        <begin position="12"/>
        <end position="21"/>
    </location>
</feature>
<keyword evidence="3" id="KW-1185">Reference proteome</keyword>
<feature type="region of interest" description="Disordered" evidence="1">
    <location>
        <begin position="1"/>
        <end position="21"/>
    </location>
</feature>
<sequence length="89" mass="9778">MRTTIKVGKNPGTRSCQRSNYAQATKKRNMLRCVLELLGQLATFALRCVLEDSSSTLSGVRNPGASNCPSKSPVFVWSDPRFATVAWQS</sequence>
<dbReference type="Proteomes" id="UP000244005">
    <property type="component" value="Unassembled WGS sequence"/>
</dbReference>
<name>A0A2R6WA31_MARPO</name>
<organism evidence="2 3">
    <name type="scientific">Marchantia polymorpha</name>
    <name type="common">Common liverwort</name>
    <name type="synonym">Marchantia aquatica</name>
    <dbReference type="NCBI Taxonomy" id="3197"/>
    <lineage>
        <taxon>Eukaryota</taxon>
        <taxon>Viridiplantae</taxon>
        <taxon>Streptophyta</taxon>
        <taxon>Embryophyta</taxon>
        <taxon>Marchantiophyta</taxon>
        <taxon>Marchantiopsida</taxon>
        <taxon>Marchantiidae</taxon>
        <taxon>Marchantiales</taxon>
        <taxon>Marchantiaceae</taxon>
        <taxon>Marchantia</taxon>
    </lineage>
</organism>
<protein>
    <submittedName>
        <fullName evidence="2">Uncharacterized protein</fullName>
    </submittedName>
</protein>
<reference evidence="3" key="1">
    <citation type="journal article" date="2017" name="Cell">
        <title>Insights into land plant evolution garnered from the Marchantia polymorpha genome.</title>
        <authorList>
            <person name="Bowman J.L."/>
            <person name="Kohchi T."/>
            <person name="Yamato K.T."/>
            <person name="Jenkins J."/>
            <person name="Shu S."/>
            <person name="Ishizaki K."/>
            <person name="Yamaoka S."/>
            <person name="Nishihama R."/>
            <person name="Nakamura Y."/>
            <person name="Berger F."/>
            <person name="Adam C."/>
            <person name="Aki S.S."/>
            <person name="Althoff F."/>
            <person name="Araki T."/>
            <person name="Arteaga-Vazquez M.A."/>
            <person name="Balasubrmanian S."/>
            <person name="Barry K."/>
            <person name="Bauer D."/>
            <person name="Boehm C.R."/>
            <person name="Briginshaw L."/>
            <person name="Caballero-Perez J."/>
            <person name="Catarino B."/>
            <person name="Chen F."/>
            <person name="Chiyoda S."/>
            <person name="Chovatia M."/>
            <person name="Davies K.M."/>
            <person name="Delmans M."/>
            <person name="Demura T."/>
            <person name="Dierschke T."/>
            <person name="Dolan L."/>
            <person name="Dorantes-Acosta A.E."/>
            <person name="Eklund D.M."/>
            <person name="Florent S.N."/>
            <person name="Flores-Sandoval E."/>
            <person name="Fujiyama A."/>
            <person name="Fukuzawa H."/>
            <person name="Galik B."/>
            <person name="Grimanelli D."/>
            <person name="Grimwood J."/>
            <person name="Grossniklaus U."/>
            <person name="Hamada T."/>
            <person name="Haseloff J."/>
            <person name="Hetherington A.J."/>
            <person name="Higo A."/>
            <person name="Hirakawa Y."/>
            <person name="Hundley H.N."/>
            <person name="Ikeda Y."/>
            <person name="Inoue K."/>
            <person name="Inoue S.I."/>
            <person name="Ishida S."/>
            <person name="Jia Q."/>
            <person name="Kakita M."/>
            <person name="Kanazawa T."/>
            <person name="Kawai Y."/>
            <person name="Kawashima T."/>
            <person name="Kennedy M."/>
            <person name="Kinose K."/>
            <person name="Kinoshita T."/>
            <person name="Kohara Y."/>
            <person name="Koide E."/>
            <person name="Komatsu K."/>
            <person name="Kopischke S."/>
            <person name="Kubo M."/>
            <person name="Kyozuka J."/>
            <person name="Lagercrantz U."/>
            <person name="Lin S.S."/>
            <person name="Lindquist E."/>
            <person name="Lipzen A.M."/>
            <person name="Lu C.W."/>
            <person name="De Luna E."/>
            <person name="Martienssen R.A."/>
            <person name="Minamino N."/>
            <person name="Mizutani M."/>
            <person name="Mizutani M."/>
            <person name="Mochizuki N."/>
            <person name="Monte I."/>
            <person name="Mosher R."/>
            <person name="Nagasaki H."/>
            <person name="Nakagami H."/>
            <person name="Naramoto S."/>
            <person name="Nishitani K."/>
            <person name="Ohtani M."/>
            <person name="Okamoto T."/>
            <person name="Okumura M."/>
            <person name="Phillips J."/>
            <person name="Pollak B."/>
            <person name="Reinders A."/>
            <person name="Rovekamp M."/>
            <person name="Sano R."/>
            <person name="Sawa S."/>
            <person name="Schmid M.W."/>
            <person name="Shirakawa M."/>
            <person name="Solano R."/>
            <person name="Spunde A."/>
            <person name="Suetsugu N."/>
            <person name="Sugano S."/>
            <person name="Sugiyama A."/>
            <person name="Sun R."/>
            <person name="Suzuki Y."/>
            <person name="Takenaka M."/>
            <person name="Takezawa D."/>
            <person name="Tomogane H."/>
            <person name="Tsuzuki M."/>
            <person name="Ueda T."/>
            <person name="Umeda M."/>
            <person name="Ward J.M."/>
            <person name="Watanabe Y."/>
            <person name="Yazaki K."/>
            <person name="Yokoyama R."/>
            <person name="Yoshitake Y."/>
            <person name="Yotsui I."/>
            <person name="Zachgo S."/>
            <person name="Schmutz J."/>
        </authorList>
    </citation>
    <scope>NUCLEOTIDE SEQUENCE [LARGE SCALE GENOMIC DNA]</scope>
    <source>
        <strain evidence="3">Tak-1</strain>
    </source>
</reference>
<evidence type="ECO:0000313" key="2">
    <source>
        <dbReference type="EMBL" id="PTQ30716.1"/>
    </source>
</evidence>
<evidence type="ECO:0000313" key="3">
    <source>
        <dbReference type="Proteomes" id="UP000244005"/>
    </source>
</evidence>
<gene>
    <name evidence="2" type="ORF">MARPO_0120s0001</name>
</gene>
<accession>A0A2R6WA31</accession>
<proteinExistence type="predicted"/>